<protein>
    <submittedName>
        <fullName evidence="1">CLUMA_CG010248, isoform A</fullName>
    </submittedName>
</protein>
<keyword evidence="2" id="KW-1185">Reference proteome</keyword>
<evidence type="ECO:0000313" key="1">
    <source>
        <dbReference type="EMBL" id="CRK96573.1"/>
    </source>
</evidence>
<dbReference type="AlphaFoldDB" id="A0A1J1I8F9"/>
<name>A0A1J1I8F9_9DIPT</name>
<accession>A0A1J1I8F9</accession>
<dbReference type="EMBL" id="CVRI01000044">
    <property type="protein sequence ID" value="CRK96573.1"/>
    <property type="molecule type" value="Genomic_DNA"/>
</dbReference>
<sequence>MLRFRLEIINFRGVGTDFFESFIRAKSANLGHDKLSDENEQLIPLKEKLGEIYHIFAPSRHLLKNELFSTQI</sequence>
<dbReference type="Proteomes" id="UP000183832">
    <property type="component" value="Unassembled WGS sequence"/>
</dbReference>
<gene>
    <name evidence="1" type="ORF">CLUMA_CG010248</name>
</gene>
<evidence type="ECO:0000313" key="2">
    <source>
        <dbReference type="Proteomes" id="UP000183832"/>
    </source>
</evidence>
<proteinExistence type="predicted"/>
<reference evidence="1 2" key="1">
    <citation type="submission" date="2015-04" db="EMBL/GenBank/DDBJ databases">
        <authorList>
            <person name="Syromyatnikov M.Y."/>
            <person name="Popov V.N."/>
        </authorList>
    </citation>
    <scope>NUCLEOTIDE SEQUENCE [LARGE SCALE GENOMIC DNA]</scope>
</reference>
<organism evidence="1 2">
    <name type="scientific">Clunio marinus</name>
    <dbReference type="NCBI Taxonomy" id="568069"/>
    <lineage>
        <taxon>Eukaryota</taxon>
        <taxon>Metazoa</taxon>
        <taxon>Ecdysozoa</taxon>
        <taxon>Arthropoda</taxon>
        <taxon>Hexapoda</taxon>
        <taxon>Insecta</taxon>
        <taxon>Pterygota</taxon>
        <taxon>Neoptera</taxon>
        <taxon>Endopterygota</taxon>
        <taxon>Diptera</taxon>
        <taxon>Nematocera</taxon>
        <taxon>Chironomoidea</taxon>
        <taxon>Chironomidae</taxon>
        <taxon>Clunio</taxon>
    </lineage>
</organism>